<dbReference type="NCBIfam" id="NF005856">
    <property type="entry name" value="PRK07785.1"/>
    <property type="match status" value="1"/>
</dbReference>
<dbReference type="SUPFAM" id="SSF143243">
    <property type="entry name" value="Nqo5-like"/>
    <property type="match status" value="1"/>
</dbReference>
<dbReference type="HAMAP" id="MF_01357">
    <property type="entry name" value="NDH1_NuoC"/>
    <property type="match status" value="1"/>
</dbReference>
<accession>A0AAF0YS41</accession>
<dbReference type="Proteomes" id="UP000234560">
    <property type="component" value="Chromosome"/>
</dbReference>
<dbReference type="InterPro" id="IPR001268">
    <property type="entry name" value="NADH_UbQ_OxRdtase_30kDa_su"/>
</dbReference>
<dbReference type="Gene3D" id="3.30.460.80">
    <property type="entry name" value="NADH:ubiquinone oxidoreductase, 30kDa subunit"/>
    <property type="match status" value="1"/>
</dbReference>
<dbReference type="GO" id="GO:0050136">
    <property type="term" value="F:NADH dehydrogenase (quinone) (non-electrogenic) activity"/>
    <property type="evidence" value="ECO:0007669"/>
    <property type="project" value="UniProtKB-UniRule"/>
</dbReference>
<evidence type="ECO:0000256" key="4">
    <source>
        <dbReference type="SAM" id="MobiDB-lite"/>
    </source>
</evidence>
<dbReference type="AlphaFoldDB" id="A0AAF0YS41"/>
<name>A0AAF0YS41_9CORY</name>
<dbReference type="PANTHER" id="PTHR10884:SF14">
    <property type="entry name" value="NADH DEHYDROGENASE [UBIQUINONE] IRON-SULFUR PROTEIN 3, MITOCHONDRIAL"/>
    <property type="match status" value="1"/>
</dbReference>
<keyword evidence="3" id="KW-0472">Membrane</keyword>
<keyword evidence="6" id="KW-0560">Oxidoreductase</keyword>
<keyword evidence="3" id="KW-0520">NAD</keyword>
<dbReference type="EMBL" id="CP136958">
    <property type="protein sequence ID" value="WOT03132.1"/>
    <property type="molecule type" value="Genomic_DNA"/>
</dbReference>
<feature type="region of interest" description="Disordered" evidence="4">
    <location>
        <begin position="1"/>
        <end position="27"/>
    </location>
</feature>
<evidence type="ECO:0000259" key="5">
    <source>
        <dbReference type="Pfam" id="PF00329"/>
    </source>
</evidence>
<feature type="compositionally biased region" description="Basic and acidic residues" evidence="4">
    <location>
        <begin position="15"/>
        <end position="27"/>
    </location>
</feature>
<dbReference type="NCBIfam" id="TIGR01961">
    <property type="entry name" value="NuoC_fam"/>
    <property type="match status" value="1"/>
</dbReference>
<evidence type="ECO:0000313" key="7">
    <source>
        <dbReference type="Proteomes" id="UP000234560"/>
    </source>
</evidence>
<comment type="subunit">
    <text evidence="3">NDH-1 is composed of 14 different subunits. Subunits NuoB, C, D, E, F, and G constitute the peripheral sector of the complex.</text>
</comment>
<evidence type="ECO:0000256" key="1">
    <source>
        <dbReference type="ARBA" id="ARBA00007569"/>
    </source>
</evidence>
<dbReference type="GO" id="GO:0008137">
    <property type="term" value="F:NADH dehydrogenase (ubiquinone) activity"/>
    <property type="evidence" value="ECO:0007669"/>
    <property type="project" value="InterPro"/>
</dbReference>
<reference evidence="6" key="2">
    <citation type="submission" date="2023-10" db="EMBL/GenBank/DDBJ databases">
        <authorList>
            <person name="Choi B."/>
        </authorList>
    </citation>
    <scope>NUCLEOTIDE SEQUENCE</scope>
    <source>
        <strain evidence="6">UMB0763</strain>
    </source>
</reference>
<reference evidence="6" key="1">
    <citation type="submission" date="2017-12" db="EMBL/GenBank/DDBJ databases">
        <authorList>
            <person name="Thomas-White K."/>
            <person name="Wolfe A.J."/>
        </authorList>
    </citation>
    <scope>NUCLEOTIDE SEQUENCE</scope>
    <source>
        <strain evidence="6">UMB0763</strain>
    </source>
</reference>
<dbReference type="InterPro" id="IPR037232">
    <property type="entry name" value="NADH_quin_OxRdtase_su_C/D-like"/>
</dbReference>
<comment type="function">
    <text evidence="3">NDH-1 shuttles electrons from NADH, via FMN and iron-sulfur (Fe-S) centers, to quinones in the respiratory chain. The immediate electron acceptor for the enzyme in this species is believed to be a menaquinone. Couples the redox reaction to proton translocation (for every two electrons transferred, four hydrogen ions are translocated across the cytoplasmic membrane), and thus conserves the redox energy in a proton gradient.</text>
</comment>
<dbReference type="Pfam" id="PF00329">
    <property type="entry name" value="Complex1_30kDa"/>
    <property type="match status" value="1"/>
</dbReference>
<feature type="domain" description="NADH:ubiquinone oxidoreductase 30kDa subunit" evidence="5">
    <location>
        <begin position="94"/>
        <end position="216"/>
    </location>
</feature>
<dbReference type="InterPro" id="IPR010218">
    <property type="entry name" value="NADH_DH_suC"/>
</dbReference>
<proteinExistence type="inferred from homology"/>
<organism evidence="6 7">
    <name type="scientific">Corynebacterium pyruviciproducens</name>
    <dbReference type="NCBI Taxonomy" id="598660"/>
    <lineage>
        <taxon>Bacteria</taxon>
        <taxon>Bacillati</taxon>
        <taxon>Actinomycetota</taxon>
        <taxon>Actinomycetes</taxon>
        <taxon>Mycobacteriales</taxon>
        <taxon>Corynebacteriaceae</taxon>
        <taxon>Corynebacterium</taxon>
    </lineage>
</organism>
<gene>
    <name evidence="3" type="primary">nuoC</name>
    <name evidence="6" type="ORF">CYJ47_05035</name>
</gene>
<protein>
    <recommendedName>
        <fullName evidence="3">NADH-quinone oxidoreductase subunit C</fullName>
        <ecNumber evidence="3">7.1.1.-</ecNumber>
    </recommendedName>
    <alternativeName>
        <fullName evidence="3">NADH dehydrogenase I subunit C</fullName>
    </alternativeName>
    <alternativeName>
        <fullName evidence="3">NDH-1 subunit C</fullName>
    </alternativeName>
</protein>
<evidence type="ECO:0000256" key="3">
    <source>
        <dbReference type="HAMAP-Rule" id="MF_01357"/>
    </source>
</evidence>
<dbReference type="EC" id="7.1.1.-" evidence="3"/>
<dbReference type="PANTHER" id="PTHR10884">
    <property type="entry name" value="NADH DEHYDROGENASE UBIQUINONE IRON-SULFUR PROTEIN 3"/>
    <property type="match status" value="1"/>
</dbReference>
<keyword evidence="3" id="KW-1278">Translocase</keyword>
<dbReference type="KEGG" id="cpyr:CYJ47_05035"/>
<comment type="similarity">
    <text evidence="1 3">Belongs to the complex I 30 kDa subunit family.</text>
</comment>
<keyword evidence="2 3" id="KW-0813">Transport</keyword>
<comment type="subcellular location">
    <subcellularLocation>
        <location evidence="3">Cell membrane</location>
        <topology evidence="3">Peripheral membrane protein</topology>
        <orientation evidence="3">Cytoplasmic side</orientation>
    </subcellularLocation>
</comment>
<keyword evidence="3" id="KW-0874">Quinone</keyword>
<keyword evidence="3" id="KW-1003">Cell membrane</keyword>
<evidence type="ECO:0000256" key="2">
    <source>
        <dbReference type="ARBA" id="ARBA00022448"/>
    </source>
</evidence>
<dbReference type="GO" id="GO:0005886">
    <property type="term" value="C:plasma membrane"/>
    <property type="evidence" value="ECO:0007669"/>
    <property type="project" value="UniProtKB-SubCell"/>
</dbReference>
<evidence type="ECO:0000313" key="6">
    <source>
        <dbReference type="EMBL" id="WOT03132.1"/>
    </source>
</evidence>
<sequence>MTETDKNPPAGEQQIDARDGDDARDGSHAVFGAKRGMWVDGTGDVSGFSKIVRLPPRIVSDENPQDNPIIARLTELVPELIDAPVVSGGDQLTVYVPRELLLRVARALRDDAQLRYETCSSVSGVHYPHDKDAELHAVYHLYSFTHNRRIRLEAVCPVDEPHIPSLTSIYPGVNFHERETWDMFGIIFDGHPSLTRILMPDDWSGHPQRKDYKLGGIPVEFSDTDIPSVENRRRYR</sequence>
<dbReference type="GO" id="GO:0048038">
    <property type="term" value="F:quinone binding"/>
    <property type="evidence" value="ECO:0007669"/>
    <property type="project" value="UniProtKB-KW"/>
</dbReference>
<comment type="catalytic activity">
    <reaction evidence="3">
        <text>a quinone + NADH + 5 H(+)(in) = a quinol + NAD(+) + 4 H(+)(out)</text>
        <dbReference type="Rhea" id="RHEA:57888"/>
        <dbReference type="ChEBI" id="CHEBI:15378"/>
        <dbReference type="ChEBI" id="CHEBI:24646"/>
        <dbReference type="ChEBI" id="CHEBI:57540"/>
        <dbReference type="ChEBI" id="CHEBI:57945"/>
        <dbReference type="ChEBI" id="CHEBI:132124"/>
    </reaction>
</comment>